<protein>
    <submittedName>
        <fullName evidence="1">Uncharacterized protein</fullName>
    </submittedName>
</protein>
<proteinExistence type="predicted"/>
<reference evidence="2" key="1">
    <citation type="journal article" date="2023" name="Front. Plant Sci.">
        <title>Chromosomal-level genome assembly of Melastoma candidum provides insights into trichome evolution.</title>
        <authorList>
            <person name="Zhong Y."/>
            <person name="Wu W."/>
            <person name="Sun C."/>
            <person name="Zou P."/>
            <person name="Liu Y."/>
            <person name="Dai S."/>
            <person name="Zhou R."/>
        </authorList>
    </citation>
    <scope>NUCLEOTIDE SEQUENCE [LARGE SCALE GENOMIC DNA]</scope>
</reference>
<organism evidence="1 2">
    <name type="scientific">Melastoma candidum</name>
    <dbReference type="NCBI Taxonomy" id="119954"/>
    <lineage>
        <taxon>Eukaryota</taxon>
        <taxon>Viridiplantae</taxon>
        <taxon>Streptophyta</taxon>
        <taxon>Embryophyta</taxon>
        <taxon>Tracheophyta</taxon>
        <taxon>Spermatophyta</taxon>
        <taxon>Magnoliopsida</taxon>
        <taxon>eudicotyledons</taxon>
        <taxon>Gunneridae</taxon>
        <taxon>Pentapetalae</taxon>
        <taxon>rosids</taxon>
        <taxon>malvids</taxon>
        <taxon>Myrtales</taxon>
        <taxon>Melastomataceae</taxon>
        <taxon>Melastomatoideae</taxon>
        <taxon>Melastomateae</taxon>
        <taxon>Melastoma</taxon>
    </lineage>
</organism>
<sequence>MDVLNVSLSSDVDASLIKECTSRRDPEGSFELLRHLRRSGLRPSSDLLNRVLLMLVSCERTDVAVQVFDEMPDQDFNPWSVLLVGCVECGDYDEAMRVFMRMCFRLDISQTPVWLVACVLDACVKGMNMKAGEQIHGWLLKQGRYHDDIVFTMLFKLYRRFHQLQCANSVFDQLSRHTLSIWTEKMANDVRGGDFVEVVNDFRELGRIRKDCSTITLCDTSKACGRMNDAGKIGQQVHAKAIEARMEEDEIVAGRLVGMYGKFGMLRNAGMVFDKVSDCRNIKCWKDMIKGYVQPGMPVEAIKLLCQMEVRGLEVDEIFSIQCV</sequence>
<gene>
    <name evidence="1" type="ORF">MLD38_027844</name>
</gene>
<evidence type="ECO:0000313" key="2">
    <source>
        <dbReference type="Proteomes" id="UP001057402"/>
    </source>
</evidence>
<accession>A0ACB9P5K3</accession>
<evidence type="ECO:0000313" key="1">
    <source>
        <dbReference type="EMBL" id="KAI4343322.1"/>
    </source>
</evidence>
<dbReference type="Proteomes" id="UP001057402">
    <property type="component" value="Chromosome 7"/>
</dbReference>
<name>A0ACB9P5K3_9MYRT</name>
<comment type="caution">
    <text evidence="1">The sequence shown here is derived from an EMBL/GenBank/DDBJ whole genome shotgun (WGS) entry which is preliminary data.</text>
</comment>
<keyword evidence="2" id="KW-1185">Reference proteome</keyword>
<dbReference type="EMBL" id="CM042886">
    <property type="protein sequence ID" value="KAI4343322.1"/>
    <property type="molecule type" value="Genomic_DNA"/>
</dbReference>